<dbReference type="GO" id="GO:0140359">
    <property type="term" value="F:ABC-type transporter activity"/>
    <property type="evidence" value="ECO:0007669"/>
    <property type="project" value="InterPro"/>
</dbReference>
<dbReference type="Gene3D" id="3.40.1710.10">
    <property type="entry name" value="abc type-2 transporter like domain"/>
    <property type="match status" value="1"/>
</dbReference>
<keyword evidence="6 8" id="KW-1133">Transmembrane helix</keyword>
<evidence type="ECO:0000256" key="4">
    <source>
        <dbReference type="ARBA" id="ARBA00022475"/>
    </source>
</evidence>
<proteinExistence type="inferred from homology"/>
<name>A0AAW6RIK4_9BURK</name>
<feature type="domain" description="ABC transmembrane type-2" evidence="9">
    <location>
        <begin position="154"/>
        <end position="380"/>
    </location>
</feature>
<evidence type="ECO:0000256" key="1">
    <source>
        <dbReference type="ARBA" id="ARBA00004651"/>
    </source>
</evidence>
<feature type="transmembrane region" description="Helical" evidence="8">
    <location>
        <begin position="267"/>
        <end position="291"/>
    </location>
</feature>
<feature type="transmembrane region" description="Helical" evidence="8">
    <location>
        <begin position="298"/>
        <end position="316"/>
    </location>
</feature>
<evidence type="ECO:0000256" key="3">
    <source>
        <dbReference type="ARBA" id="ARBA00022448"/>
    </source>
</evidence>
<organism evidence="10 11">
    <name type="scientific">Ottowia cancrivicina</name>
    <dbReference type="NCBI Taxonomy" id="3040346"/>
    <lineage>
        <taxon>Bacteria</taxon>
        <taxon>Pseudomonadati</taxon>
        <taxon>Pseudomonadota</taxon>
        <taxon>Betaproteobacteria</taxon>
        <taxon>Burkholderiales</taxon>
        <taxon>Comamonadaceae</taxon>
        <taxon>Ottowia</taxon>
    </lineage>
</organism>
<feature type="transmembrane region" description="Helical" evidence="8">
    <location>
        <begin position="355"/>
        <end position="374"/>
    </location>
</feature>
<feature type="transmembrane region" description="Helical" evidence="8">
    <location>
        <begin position="32"/>
        <end position="52"/>
    </location>
</feature>
<keyword evidence="4" id="KW-1003">Cell membrane</keyword>
<evidence type="ECO:0000256" key="5">
    <source>
        <dbReference type="ARBA" id="ARBA00022692"/>
    </source>
</evidence>
<comment type="caution">
    <text evidence="10">The sequence shown here is derived from an EMBL/GenBank/DDBJ whole genome shotgun (WGS) entry which is preliminary data.</text>
</comment>
<dbReference type="GO" id="GO:0005886">
    <property type="term" value="C:plasma membrane"/>
    <property type="evidence" value="ECO:0007669"/>
    <property type="project" value="UniProtKB-SubCell"/>
</dbReference>
<dbReference type="InterPro" id="IPR013525">
    <property type="entry name" value="ABC2_TM"/>
</dbReference>
<comment type="subcellular location">
    <subcellularLocation>
        <location evidence="1">Cell membrane</location>
        <topology evidence="1">Multi-pass membrane protein</topology>
    </subcellularLocation>
</comment>
<evidence type="ECO:0000313" key="11">
    <source>
        <dbReference type="Proteomes" id="UP001237156"/>
    </source>
</evidence>
<reference evidence="10 11" key="1">
    <citation type="submission" date="2023-04" db="EMBL/GenBank/DDBJ databases">
        <title>Ottowia paracancer sp. nov., isolated from human stomach.</title>
        <authorList>
            <person name="Song Y."/>
        </authorList>
    </citation>
    <scope>NUCLEOTIDE SEQUENCE [LARGE SCALE GENOMIC DNA]</scope>
    <source>
        <strain evidence="10 11">10c7w1</strain>
    </source>
</reference>
<keyword evidence="5 8" id="KW-0812">Transmembrane</keyword>
<dbReference type="Proteomes" id="UP001237156">
    <property type="component" value="Unassembled WGS sequence"/>
</dbReference>
<dbReference type="AlphaFoldDB" id="A0AAW6RIK4"/>
<evidence type="ECO:0000256" key="7">
    <source>
        <dbReference type="ARBA" id="ARBA00023136"/>
    </source>
</evidence>
<feature type="transmembrane region" description="Helical" evidence="8">
    <location>
        <begin position="185"/>
        <end position="210"/>
    </location>
</feature>
<dbReference type="InterPro" id="IPR047817">
    <property type="entry name" value="ABC2_TM_bact-type"/>
</dbReference>
<dbReference type="PROSITE" id="PS51012">
    <property type="entry name" value="ABC_TM2"/>
    <property type="match status" value="1"/>
</dbReference>
<keyword evidence="7 8" id="KW-0472">Membrane</keyword>
<dbReference type="RefSeq" id="WP_279523464.1">
    <property type="nucleotide sequence ID" value="NZ_JARVII010000001.1"/>
</dbReference>
<accession>A0AAW6RIK4</accession>
<comment type="similarity">
    <text evidence="2">Belongs to the ABC-2 integral membrane protein family.</text>
</comment>
<evidence type="ECO:0000256" key="2">
    <source>
        <dbReference type="ARBA" id="ARBA00007783"/>
    </source>
</evidence>
<dbReference type="PANTHER" id="PTHR30294:SF47">
    <property type="entry name" value="INNER MEMBRANE TRANSPORT PERMEASE YHHJ"/>
    <property type="match status" value="1"/>
</dbReference>
<feature type="transmembrane region" description="Helical" evidence="8">
    <location>
        <begin position="231"/>
        <end position="255"/>
    </location>
</feature>
<protein>
    <submittedName>
        <fullName evidence="10">ABC transporter permease</fullName>
    </submittedName>
</protein>
<dbReference type="EMBL" id="JARVII010000001">
    <property type="protein sequence ID" value="MDG9698336.1"/>
    <property type="molecule type" value="Genomic_DNA"/>
</dbReference>
<evidence type="ECO:0000256" key="8">
    <source>
        <dbReference type="SAM" id="Phobius"/>
    </source>
</evidence>
<dbReference type="PANTHER" id="PTHR30294">
    <property type="entry name" value="MEMBRANE COMPONENT OF ABC TRANSPORTER YHHJ-RELATED"/>
    <property type="match status" value="1"/>
</dbReference>
<keyword evidence="3" id="KW-0813">Transport</keyword>
<gene>
    <name evidence="10" type="ORF">QB898_01140</name>
</gene>
<evidence type="ECO:0000313" key="10">
    <source>
        <dbReference type="EMBL" id="MDG9698336.1"/>
    </source>
</evidence>
<evidence type="ECO:0000256" key="6">
    <source>
        <dbReference type="ARBA" id="ARBA00022989"/>
    </source>
</evidence>
<evidence type="ECO:0000259" key="9">
    <source>
        <dbReference type="PROSITE" id="PS51012"/>
    </source>
</evidence>
<dbReference type="InterPro" id="IPR051449">
    <property type="entry name" value="ABC-2_transporter_component"/>
</dbReference>
<keyword evidence="11" id="KW-1185">Reference proteome</keyword>
<dbReference type="Pfam" id="PF12698">
    <property type="entry name" value="ABC2_membrane_3"/>
    <property type="match status" value="1"/>
</dbReference>
<sequence>MRARWMSAAGRWLLNVGLLTGKELRSLARDPVLVALIVFAFTFAIVSIAHGIRADVFNASVAVVDDDRSSLSLRLRDAIRPPHFKPPALIARDQAAPGMDAGEYIFVVQFPPGFEADTLAGRRPAVQVLVDATAMTQASLGAAYFQQIFLQETMAWLRGPGASAQALLPLRVQSRLHFNPNNDSAWFTSVMQIATNVTILAIVLVGAAVIREREHGTIEHLLVMPVRASEIALGKIAANGLVILAAALLSLWGVVRLGLGVPVNGSWLLFGAATALYLFSATALGMWLATLTPSMPQFGLLVVPVYAIAYLLSGAASPVESMPPALQQLVRWLPTTQFVSLTQAVIYRGAGVRAIAPQLAGIAVSGALFLALAVSRFRSMLARQG</sequence>